<dbReference type="EMBL" id="BPLQ01011923">
    <property type="protein sequence ID" value="GIY61134.1"/>
    <property type="molecule type" value="Genomic_DNA"/>
</dbReference>
<keyword evidence="1" id="KW-0812">Transmembrane</keyword>
<accession>A0AAV4UTN6</accession>
<evidence type="ECO:0000313" key="3">
    <source>
        <dbReference type="Proteomes" id="UP001054837"/>
    </source>
</evidence>
<proteinExistence type="predicted"/>
<name>A0AAV4UTN6_9ARAC</name>
<evidence type="ECO:0000256" key="1">
    <source>
        <dbReference type="SAM" id="Phobius"/>
    </source>
</evidence>
<sequence>MACDGEREISEAGHSLKRMTSLYEENRNRQRERLNSCPKIAHLVMLISIFLSMIFKHLCLRPLFLIFISRIKYYLHSFYESNAARLIILQPSGNEDFVKTGTNLYIS</sequence>
<keyword evidence="1" id="KW-0472">Membrane</keyword>
<evidence type="ECO:0000313" key="2">
    <source>
        <dbReference type="EMBL" id="GIY61134.1"/>
    </source>
</evidence>
<dbReference type="AlphaFoldDB" id="A0AAV4UTN6"/>
<keyword evidence="1" id="KW-1133">Transmembrane helix</keyword>
<dbReference type="Proteomes" id="UP001054837">
    <property type="component" value="Unassembled WGS sequence"/>
</dbReference>
<gene>
    <name evidence="2" type="ORF">CDAR_459561</name>
</gene>
<keyword evidence="3" id="KW-1185">Reference proteome</keyword>
<feature type="transmembrane region" description="Helical" evidence="1">
    <location>
        <begin position="40"/>
        <end position="60"/>
    </location>
</feature>
<comment type="caution">
    <text evidence="2">The sequence shown here is derived from an EMBL/GenBank/DDBJ whole genome shotgun (WGS) entry which is preliminary data.</text>
</comment>
<organism evidence="2 3">
    <name type="scientific">Caerostris darwini</name>
    <dbReference type="NCBI Taxonomy" id="1538125"/>
    <lineage>
        <taxon>Eukaryota</taxon>
        <taxon>Metazoa</taxon>
        <taxon>Ecdysozoa</taxon>
        <taxon>Arthropoda</taxon>
        <taxon>Chelicerata</taxon>
        <taxon>Arachnida</taxon>
        <taxon>Araneae</taxon>
        <taxon>Araneomorphae</taxon>
        <taxon>Entelegynae</taxon>
        <taxon>Araneoidea</taxon>
        <taxon>Araneidae</taxon>
        <taxon>Caerostris</taxon>
    </lineage>
</organism>
<reference evidence="2 3" key="1">
    <citation type="submission" date="2021-06" db="EMBL/GenBank/DDBJ databases">
        <title>Caerostris darwini draft genome.</title>
        <authorList>
            <person name="Kono N."/>
            <person name="Arakawa K."/>
        </authorList>
    </citation>
    <scope>NUCLEOTIDE SEQUENCE [LARGE SCALE GENOMIC DNA]</scope>
</reference>
<protein>
    <submittedName>
        <fullName evidence="2">Uncharacterized protein</fullName>
    </submittedName>
</protein>